<dbReference type="AlphaFoldDB" id="A0A5B7GRI5"/>
<evidence type="ECO:0000313" key="3">
    <source>
        <dbReference type="Proteomes" id="UP000324222"/>
    </source>
</evidence>
<name>A0A5B7GRI5_PORTR</name>
<gene>
    <name evidence="2" type="ORF">E2C01_055554</name>
</gene>
<comment type="caution">
    <text evidence="2">The sequence shown here is derived from an EMBL/GenBank/DDBJ whole genome shotgun (WGS) entry which is preliminary data.</text>
</comment>
<dbReference type="Proteomes" id="UP000324222">
    <property type="component" value="Unassembled WGS sequence"/>
</dbReference>
<reference evidence="2 3" key="1">
    <citation type="submission" date="2019-05" db="EMBL/GenBank/DDBJ databases">
        <title>Another draft genome of Portunus trituberculatus and its Hox gene families provides insights of decapod evolution.</title>
        <authorList>
            <person name="Jeong J.-H."/>
            <person name="Song I."/>
            <person name="Kim S."/>
            <person name="Choi T."/>
            <person name="Kim D."/>
            <person name="Ryu S."/>
            <person name="Kim W."/>
        </authorList>
    </citation>
    <scope>NUCLEOTIDE SEQUENCE [LARGE SCALE GENOMIC DNA]</scope>
    <source>
        <tissue evidence="2">Muscle</tissue>
    </source>
</reference>
<evidence type="ECO:0000313" key="2">
    <source>
        <dbReference type="EMBL" id="MPC61482.1"/>
    </source>
</evidence>
<accession>A0A5B7GRI5</accession>
<dbReference type="EMBL" id="VSRR010018582">
    <property type="protein sequence ID" value="MPC61482.1"/>
    <property type="molecule type" value="Genomic_DNA"/>
</dbReference>
<feature type="region of interest" description="Disordered" evidence="1">
    <location>
        <begin position="1"/>
        <end position="22"/>
    </location>
</feature>
<evidence type="ECO:0000256" key="1">
    <source>
        <dbReference type="SAM" id="MobiDB-lite"/>
    </source>
</evidence>
<protein>
    <submittedName>
        <fullName evidence="2">Uncharacterized protein</fullName>
    </submittedName>
</protein>
<sequence length="114" mass="12280">MLRFITAPYPPTGTSSQNSPKVRKKLKHVSNSSSILSSSLLMVHFPRPCIPRGVSGIQVRHSVTCPSSQRGHSHWPHIRVFIASSSSTPTASPPPLAPLRTLGYIPGVFLSLSA</sequence>
<keyword evidence="3" id="KW-1185">Reference proteome</keyword>
<organism evidence="2 3">
    <name type="scientific">Portunus trituberculatus</name>
    <name type="common">Swimming crab</name>
    <name type="synonym">Neptunus trituberculatus</name>
    <dbReference type="NCBI Taxonomy" id="210409"/>
    <lineage>
        <taxon>Eukaryota</taxon>
        <taxon>Metazoa</taxon>
        <taxon>Ecdysozoa</taxon>
        <taxon>Arthropoda</taxon>
        <taxon>Crustacea</taxon>
        <taxon>Multicrustacea</taxon>
        <taxon>Malacostraca</taxon>
        <taxon>Eumalacostraca</taxon>
        <taxon>Eucarida</taxon>
        <taxon>Decapoda</taxon>
        <taxon>Pleocyemata</taxon>
        <taxon>Brachyura</taxon>
        <taxon>Eubrachyura</taxon>
        <taxon>Portunoidea</taxon>
        <taxon>Portunidae</taxon>
        <taxon>Portuninae</taxon>
        <taxon>Portunus</taxon>
    </lineage>
</organism>
<proteinExistence type="predicted"/>